<feature type="transmembrane region" description="Helical" evidence="1">
    <location>
        <begin position="7"/>
        <end position="29"/>
    </location>
</feature>
<comment type="caution">
    <text evidence="2">The sequence shown here is derived from an EMBL/GenBank/DDBJ whole genome shotgun (WGS) entry which is preliminary data.</text>
</comment>
<keyword evidence="1" id="KW-1133">Transmembrane helix</keyword>
<dbReference type="AlphaFoldDB" id="A0A2N2F3L6"/>
<dbReference type="InterPro" id="IPR003961">
    <property type="entry name" value="FN3_dom"/>
</dbReference>
<evidence type="ECO:0000313" key="3">
    <source>
        <dbReference type="Proteomes" id="UP000233417"/>
    </source>
</evidence>
<gene>
    <name evidence="2" type="ORF">CVU76_02115</name>
</gene>
<accession>A0A2N2F3L6</accession>
<dbReference type="Proteomes" id="UP000233417">
    <property type="component" value="Unassembled WGS sequence"/>
</dbReference>
<evidence type="ECO:0000256" key="1">
    <source>
        <dbReference type="SAM" id="Phobius"/>
    </source>
</evidence>
<reference evidence="2 3" key="1">
    <citation type="journal article" date="2017" name="ISME J.">
        <title>Potential for microbial H2 and metal transformations associated with novel bacteria and archaea in deep terrestrial subsurface sediments.</title>
        <authorList>
            <person name="Hernsdorf A.W."/>
            <person name="Amano Y."/>
            <person name="Miyakawa K."/>
            <person name="Ise K."/>
            <person name="Suzuki Y."/>
            <person name="Anantharaman K."/>
            <person name="Probst A."/>
            <person name="Burstein D."/>
            <person name="Thomas B.C."/>
            <person name="Banfield J.F."/>
        </authorList>
    </citation>
    <scope>NUCLEOTIDE SEQUENCE [LARGE SCALE GENOMIC DNA]</scope>
    <source>
        <strain evidence="2">HGW-Dojkabacteria-1</strain>
    </source>
</reference>
<keyword evidence="1" id="KW-0472">Membrane</keyword>
<protein>
    <recommendedName>
        <fullName evidence="4">Fibronectin type-III domain-containing protein</fullName>
    </recommendedName>
</protein>
<dbReference type="CDD" id="cd00063">
    <property type="entry name" value="FN3"/>
    <property type="match status" value="1"/>
</dbReference>
<evidence type="ECO:0000313" key="2">
    <source>
        <dbReference type="EMBL" id="PKN02800.1"/>
    </source>
</evidence>
<organism evidence="2 3">
    <name type="scientific">Candidatus Dojkabacteria bacterium HGW-Dojkabacteria-1</name>
    <dbReference type="NCBI Taxonomy" id="2013761"/>
    <lineage>
        <taxon>Bacteria</taxon>
        <taxon>Candidatus Dojkabacteria</taxon>
    </lineage>
</organism>
<evidence type="ECO:0008006" key="4">
    <source>
        <dbReference type="Google" id="ProtNLM"/>
    </source>
</evidence>
<sequence>MKITKKFLLIFSAVIFTLGLLGFGIYKYIEDREYQKASPYDVLISDIYANSVTISWKTDVDTASYIKIGKSEKLWGEEERSKFHRIRLQGLKELSEYSFSISDGKRVWQEPLNNSNELKEYVLKEFKFSTTESKEEILLPEVEELNVLPNEIVYIVLEKDGTNQKSEIRSFTANRFGGIAVDVNGFDIGKNGEKAKIKNIEYISAKRENKSLIPILYSSEINCNQNVSNQSFDGLSKDKFAELATRWVAGRGKNYAKECYNDVIYKAKKEGVDPGFALTIWLNESGASNYTQNMSIYGMVEDFGIHGLASVPPQNFSKQIDHFLKLSHSYQCPGLSAWEAWGNIYRWGNCNENDPVKRQVGIDYYKGIENVYGWVTNGRKLPTKVTGLPKSDDGGGDEGGWGNVEGPLCCALKIDNKDEFQGDFENNVAGKTCEQVWVVGRNLYGGKLEYSVEIKDRVAEACEVKYEGVCCQLQNDIKWWPKINCSKAVPNITSNQACKEYANDRACFFREGKYQWLPKSIGNDSVEGVTTQSQCDSRNKLSQYKVSLQKGINFVGFDFSPTYQASTMYASKLIENNPDILLIGNFEGYGWKDLIKKSEKLPFAGNDFFFEQNKGYLIITTDATTIEFDGWRDSSSKYSKLNDGWNLVGGTLYTKSFRASSLIQSLSKENIEVDTIGTWATDLGRFNYRKEEGTNIYGEDIVLKNNEGIFLKNKVK</sequence>
<proteinExistence type="predicted"/>
<name>A0A2N2F3L6_9BACT</name>
<dbReference type="EMBL" id="PHAO01000001">
    <property type="protein sequence ID" value="PKN02800.1"/>
    <property type="molecule type" value="Genomic_DNA"/>
</dbReference>
<keyword evidence="1" id="KW-0812">Transmembrane</keyword>